<sequence length="112" mass="12188">MLLLLVLGECLKLFLASPEQLDHDHYPVECREVVLATFAVVGPTLGLDFVTACSSGLSKLVFAAPEQLDHDHYPVDRRELVLTTFAAVVLELGVGGVTAWLPEISEFAPCDH</sequence>
<dbReference type="Proteomes" id="UP000281553">
    <property type="component" value="Unassembled WGS sequence"/>
</dbReference>
<evidence type="ECO:0000313" key="2">
    <source>
        <dbReference type="EMBL" id="VDN23106.1"/>
    </source>
</evidence>
<reference evidence="2 3" key="1">
    <citation type="submission" date="2018-11" db="EMBL/GenBank/DDBJ databases">
        <authorList>
            <consortium name="Pathogen Informatics"/>
        </authorList>
    </citation>
    <scope>NUCLEOTIDE SEQUENCE [LARGE SCALE GENOMIC DNA]</scope>
</reference>
<dbReference type="AlphaFoldDB" id="A0A3P7PYC4"/>
<accession>A0A3P7PYC4</accession>
<feature type="signal peptide" evidence="1">
    <location>
        <begin position="1"/>
        <end position="16"/>
    </location>
</feature>
<feature type="chain" id="PRO_5018169122" evidence="1">
    <location>
        <begin position="17"/>
        <end position="112"/>
    </location>
</feature>
<keyword evidence="3" id="KW-1185">Reference proteome</keyword>
<dbReference type="EMBL" id="UYRU01073161">
    <property type="protein sequence ID" value="VDN23106.1"/>
    <property type="molecule type" value="Genomic_DNA"/>
</dbReference>
<keyword evidence="1" id="KW-0732">Signal</keyword>
<gene>
    <name evidence="2" type="ORF">DILT_LOCUS14195</name>
</gene>
<organism evidence="2 3">
    <name type="scientific">Dibothriocephalus latus</name>
    <name type="common">Fish tapeworm</name>
    <name type="synonym">Diphyllobothrium latum</name>
    <dbReference type="NCBI Taxonomy" id="60516"/>
    <lineage>
        <taxon>Eukaryota</taxon>
        <taxon>Metazoa</taxon>
        <taxon>Spiralia</taxon>
        <taxon>Lophotrochozoa</taxon>
        <taxon>Platyhelminthes</taxon>
        <taxon>Cestoda</taxon>
        <taxon>Eucestoda</taxon>
        <taxon>Diphyllobothriidea</taxon>
        <taxon>Diphyllobothriidae</taxon>
        <taxon>Dibothriocephalus</taxon>
    </lineage>
</organism>
<proteinExistence type="predicted"/>
<evidence type="ECO:0000313" key="3">
    <source>
        <dbReference type="Proteomes" id="UP000281553"/>
    </source>
</evidence>
<evidence type="ECO:0000256" key="1">
    <source>
        <dbReference type="SAM" id="SignalP"/>
    </source>
</evidence>
<protein>
    <submittedName>
        <fullName evidence="2">Uncharacterized protein</fullName>
    </submittedName>
</protein>
<name>A0A3P7PYC4_DIBLA</name>